<dbReference type="PANTHER" id="PTHR36194:SF1">
    <property type="entry name" value="S-LAYER-LIKE PROTEIN"/>
    <property type="match status" value="1"/>
</dbReference>
<feature type="domain" description="PEGA" evidence="2">
    <location>
        <begin position="1078"/>
        <end position="1122"/>
    </location>
</feature>
<protein>
    <submittedName>
        <fullName evidence="4">DUF3344 domain-containing protein</fullName>
    </submittedName>
</protein>
<comment type="caution">
    <text evidence="4">The sequence shown here is derived from an EMBL/GenBank/DDBJ whole genome shotgun (WGS) entry which is preliminary data.</text>
</comment>
<feature type="domain" description="PEGA" evidence="2">
    <location>
        <begin position="1230"/>
        <end position="1285"/>
    </location>
</feature>
<dbReference type="Pfam" id="PF11824">
    <property type="entry name" value="DUF3344"/>
    <property type="match status" value="2"/>
</dbReference>
<dbReference type="Proteomes" id="UP001168338">
    <property type="component" value="Unassembled WGS sequence"/>
</dbReference>
<keyword evidence="5" id="KW-1185">Reference proteome</keyword>
<evidence type="ECO:0000313" key="5">
    <source>
        <dbReference type="Proteomes" id="UP001168338"/>
    </source>
</evidence>
<proteinExistence type="predicted"/>
<feature type="domain" description="PEGA" evidence="2">
    <location>
        <begin position="1305"/>
        <end position="1371"/>
    </location>
</feature>
<feature type="domain" description="PEGA" evidence="2">
    <location>
        <begin position="989"/>
        <end position="1046"/>
    </location>
</feature>
<feature type="domain" description="DUF3344" evidence="3">
    <location>
        <begin position="34"/>
        <end position="311"/>
    </location>
</feature>
<feature type="domain" description="DUF3344" evidence="3">
    <location>
        <begin position="480"/>
        <end position="753"/>
    </location>
</feature>
<feature type="domain" description="PEGA" evidence="2">
    <location>
        <begin position="318"/>
        <end position="386"/>
    </location>
</feature>
<reference evidence="4" key="1">
    <citation type="submission" date="2019-05" db="EMBL/GenBank/DDBJ databases">
        <title>Methanoculleus sp. FWC-SCC1, a methanogenic archaeon isolated from deep marine cold seep.</title>
        <authorList>
            <person name="Chen Y.-W."/>
            <person name="Chen S.-C."/>
            <person name="Teng N.-H."/>
            <person name="Lai M.-C."/>
        </authorList>
    </citation>
    <scope>NUCLEOTIDE SEQUENCE</scope>
    <source>
        <strain evidence="4">FWC-SCC1</strain>
    </source>
</reference>
<dbReference type="SUPFAM" id="SSF49452">
    <property type="entry name" value="Starch-binding domain-like"/>
    <property type="match status" value="1"/>
</dbReference>
<dbReference type="EMBL" id="VCYH01000002">
    <property type="protein sequence ID" value="MDN7024056.1"/>
    <property type="molecule type" value="Genomic_DNA"/>
</dbReference>
<dbReference type="InterPro" id="IPR013784">
    <property type="entry name" value="Carb-bd-like_fold"/>
</dbReference>
<dbReference type="Gene3D" id="2.60.40.1120">
    <property type="entry name" value="Carboxypeptidase-like, regulatory domain"/>
    <property type="match status" value="1"/>
</dbReference>
<dbReference type="InterPro" id="IPR013229">
    <property type="entry name" value="PEGA"/>
</dbReference>
<evidence type="ECO:0000256" key="1">
    <source>
        <dbReference type="SAM" id="MobiDB-lite"/>
    </source>
</evidence>
<dbReference type="PANTHER" id="PTHR36194">
    <property type="entry name" value="S-LAYER-LIKE PROTEIN"/>
    <property type="match status" value="1"/>
</dbReference>
<feature type="domain" description="PEGA" evidence="2">
    <location>
        <begin position="390"/>
        <end position="457"/>
    </location>
</feature>
<accession>A0ABT8M7Z0</accession>
<dbReference type="InterPro" id="IPR021779">
    <property type="entry name" value="DUF3344"/>
</dbReference>
<evidence type="ECO:0000259" key="3">
    <source>
        <dbReference type="Pfam" id="PF11824"/>
    </source>
</evidence>
<sequence length="1374" mass="144716">MKILCNPLSRQYAPVAVGVLLVLLLPSAASADTYIGGIPLSTVQQGTVSGDLWWDSFYGIAGQPIGQPNTQVKTFTLPQHTGIQWARVYVAVYCGNQQSNYEGTARVRLDGDGDGTYERTLGTETLDVPYTFPGEGGTGPVTVNGHCNRVSSDYLMWYDVADEITGSRVSVEVHTDKNEGYTGTFDGRIKLITLVVAYDDGDTDEVRYWVNQGHDVCSYQDDAYVGESVFSAGSIPDSWSDARLAIAHMASSEGEYEFNREYLDAGSARGSYAGSQSWDVTDTVEVSDANSFVYRRSAEFFKIPLAMLTVTYPGDRNGAIRVTSSPAGADVLLDDEETGESTNTTLQGVPAGDHVVTVFKDGYREPDEKWVTVEGGGTAEVHFSLTPITGSIQVLSEPAGAAIYLDGEKQAAVTDATLSDVPVGEHTVTVKKAGYQDASETVTVEEDETAEVSFELSAAAGGGAGGTTSSGGSAASDTQGYSGGALTLYRTGTLSGGFLFVNASGYSGLLAPGDAKEYTLPVEVPAGTTVEAARLYLYSTWSHDARTRNGVEPKIFLSVNGKQTKADATYTDRKGTGAYDYLIGTGCYDLAKVVTASGDLRITVRNDGSGDAEFALYGAALAVVYRDAGAPEITYWLYEGCDALLASPEFGTTTETATTSISVPGEIDAAQADGARLYVVATAASGTDADENRIAFNDWEWFNLLGGGSSAISIADLAVQPYLSGRDNRVEIQSYMAGAKGDYLESRNVFLILGQGDTAGTASPPPARETPANRTAAATASAYPLSLTGGRVQASHIATPDGMLTLHISEGTRLLDGEGTPVTAVTIEKLTAAGAGLAPDITWVYRIGPNTASSDIPMVLAAECNGTAGSFIRIDPGSGAWREVATKADPDAATFSCRITAFGTYAFRPDAAGEADTVQIAVGRPDGGGGLLATLIDAIVAPLLTLIFGPAPVETGITEITVIEPAGDASAAPTGSAAPPGDDDETPPSLRVRSNPAGARITLDGTYLGKTTPATITAVAAGTHRVRIEHDGFRPVEQEVIVDGETDICIELFAEGGLTLNHLKIDGIDGLADGNMLGGVYVESLPAGAEIYVDGKKTGLFTPKVVYGLKEGKHTIKIMKKGALVEDGDVTAWTASESTWVYPDAVTGVAFYQGPAPMVKNVTIESAAYAGKGVTVDGRYPLHTIPCTVETDDIHPYITIFNEGRYLSHRITPNEILTTVTIPEMPPATGTVRVDSVPSGADIYLDGHPTGFCTPYLIGDVSEGPHRILVSRNGYHPEEAQIWVVPGGADPDDEITFTLGSYVYGSLMVNSTPAGAKVYLYGRDAGVTTPCLIPYLEIGTYDIKLKADRSSELVEGVLVTPYAVREIRVDLAEE</sequence>
<evidence type="ECO:0000313" key="4">
    <source>
        <dbReference type="EMBL" id="MDN7024056.1"/>
    </source>
</evidence>
<evidence type="ECO:0000259" key="2">
    <source>
        <dbReference type="Pfam" id="PF08308"/>
    </source>
</evidence>
<dbReference type="RefSeq" id="WP_301663142.1">
    <property type="nucleotide sequence ID" value="NZ_VCYH01000002.1"/>
</dbReference>
<feature type="compositionally biased region" description="Low complexity" evidence="1">
    <location>
        <begin position="968"/>
        <end position="980"/>
    </location>
</feature>
<gene>
    <name evidence="4" type="ORF">FGU65_03980</name>
</gene>
<name>A0ABT8M7Z0_9EURY</name>
<feature type="region of interest" description="Disordered" evidence="1">
    <location>
        <begin position="968"/>
        <end position="995"/>
    </location>
</feature>
<dbReference type="Pfam" id="PF08308">
    <property type="entry name" value="PEGA"/>
    <property type="match status" value="6"/>
</dbReference>
<organism evidence="4 5">
    <name type="scientific">Methanoculleus frigidifontis</name>
    <dbReference type="NCBI Taxonomy" id="2584085"/>
    <lineage>
        <taxon>Archaea</taxon>
        <taxon>Methanobacteriati</taxon>
        <taxon>Methanobacteriota</taxon>
        <taxon>Stenosarchaea group</taxon>
        <taxon>Methanomicrobia</taxon>
        <taxon>Methanomicrobiales</taxon>
        <taxon>Methanomicrobiaceae</taxon>
        <taxon>Methanoculleus</taxon>
    </lineage>
</organism>